<dbReference type="EMBL" id="MGGE01000030">
    <property type="protein sequence ID" value="OGM20974.1"/>
    <property type="molecule type" value="Genomic_DNA"/>
</dbReference>
<keyword evidence="7 11" id="KW-0560">Oxidoreductase</keyword>
<dbReference type="InterPro" id="IPR020630">
    <property type="entry name" value="THF_DH/CycHdrlase_cat_dom"/>
</dbReference>
<keyword evidence="8 11" id="KW-0368">Histidine biosynthesis</keyword>
<evidence type="ECO:0000256" key="11">
    <source>
        <dbReference type="HAMAP-Rule" id="MF_01576"/>
    </source>
</evidence>
<comment type="catalytic activity">
    <reaction evidence="11">
        <text>(6R)-5,10-methylene-5,6,7,8-tetrahydrofolate + NADP(+) = (6R)-5,10-methenyltetrahydrofolate + NADPH</text>
        <dbReference type="Rhea" id="RHEA:22812"/>
        <dbReference type="ChEBI" id="CHEBI:15636"/>
        <dbReference type="ChEBI" id="CHEBI:57455"/>
        <dbReference type="ChEBI" id="CHEBI:57783"/>
        <dbReference type="ChEBI" id="CHEBI:58349"/>
        <dbReference type="EC" id="1.5.1.5"/>
    </reaction>
</comment>
<evidence type="ECO:0000256" key="9">
    <source>
        <dbReference type="ARBA" id="ARBA00023167"/>
    </source>
</evidence>
<dbReference type="GO" id="GO:0004477">
    <property type="term" value="F:methenyltetrahydrofolate cyclohydrolase activity"/>
    <property type="evidence" value="ECO:0007669"/>
    <property type="project" value="UniProtKB-UniRule"/>
</dbReference>
<evidence type="ECO:0000256" key="2">
    <source>
        <dbReference type="ARBA" id="ARBA00011738"/>
    </source>
</evidence>
<sequence>MMAIIFDGKSFAKEKEVKLIEEIKRLSEKGIKPKLVSILIGDNPASILYINLKKKAAERIGCALEVVYFPQDTSMIRIIEVINEMNTNQSVHGIMVQLPLPRNFSKEDRDEIINAIAKEKDVDGLREDSSFLTPTVKAVLEVIKEATLYLPFQPEAHANGLSSSGRDRPLDEKVVIIGAKGFEGKKIFKVLKEMGYEVEGVDRKTPYRSYLALPAQSYAVDGGAPSRGDFTGQAKNADILISATGSPGIIGKDEVKEGAVVIDVGSPKGDVKTEEIMKKASFISPVPGGLGPVTISCLLENLVEAARR</sequence>
<feature type="domain" description="Tetrahydrofolate dehydrogenase/cyclohydrolase catalytic" evidence="12">
    <location>
        <begin position="7"/>
        <end position="123"/>
    </location>
</feature>
<dbReference type="GO" id="GO:0004488">
    <property type="term" value="F:methylenetetrahydrofolate dehydrogenase (NADP+) activity"/>
    <property type="evidence" value="ECO:0007669"/>
    <property type="project" value="UniProtKB-UniRule"/>
</dbReference>
<evidence type="ECO:0000256" key="4">
    <source>
        <dbReference type="ARBA" id="ARBA00022755"/>
    </source>
</evidence>
<dbReference type="UniPathway" id="UPA00193"/>
<dbReference type="Gene3D" id="3.40.50.720">
    <property type="entry name" value="NAD(P)-binding Rossmann-like Domain"/>
    <property type="match status" value="1"/>
</dbReference>
<dbReference type="Proteomes" id="UP000178419">
    <property type="component" value="Unassembled WGS sequence"/>
</dbReference>
<dbReference type="InterPro" id="IPR046346">
    <property type="entry name" value="Aminoacid_DH-like_N_sf"/>
</dbReference>
<dbReference type="PANTHER" id="PTHR48099">
    <property type="entry name" value="C-1-TETRAHYDROFOLATE SYNTHASE, CYTOPLASMIC-RELATED"/>
    <property type="match status" value="1"/>
</dbReference>
<keyword evidence="4 11" id="KW-0658">Purine biosynthesis</keyword>
<evidence type="ECO:0000256" key="3">
    <source>
        <dbReference type="ARBA" id="ARBA00022563"/>
    </source>
</evidence>
<dbReference type="SUPFAM" id="SSF51735">
    <property type="entry name" value="NAD(P)-binding Rossmann-fold domains"/>
    <property type="match status" value="1"/>
</dbReference>
<evidence type="ECO:0000256" key="7">
    <source>
        <dbReference type="ARBA" id="ARBA00023002"/>
    </source>
</evidence>
<proteinExistence type="inferred from homology"/>
<dbReference type="InterPro" id="IPR036291">
    <property type="entry name" value="NAD(P)-bd_dom_sf"/>
</dbReference>
<evidence type="ECO:0000259" key="13">
    <source>
        <dbReference type="Pfam" id="PF02882"/>
    </source>
</evidence>
<comment type="caution">
    <text evidence="14">The sequence shown here is derived from an EMBL/GenBank/DDBJ whole genome shotgun (WGS) entry which is preliminary data.</text>
</comment>
<name>A0A1F7Y0Y7_9BACT</name>
<evidence type="ECO:0000256" key="1">
    <source>
        <dbReference type="ARBA" id="ARBA00004777"/>
    </source>
</evidence>
<dbReference type="Gene3D" id="3.40.50.10860">
    <property type="entry name" value="Leucine Dehydrogenase, chain A, domain 1"/>
    <property type="match status" value="1"/>
</dbReference>
<accession>A0A1F7Y0Y7</accession>
<organism evidence="14 15">
    <name type="scientific">Candidatus Woesebacteria bacterium RIFCSPHIGHO2_01_FULL_38_9</name>
    <dbReference type="NCBI Taxonomy" id="1802492"/>
    <lineage>
        <taxon>Bacteria</taxon>
        <taxon>Candidatus Woeseibacteriota</taxon>
    </lineage>
</organism>
<dbReference type="PANTHER" id="PTHR48099:SF5">
    <property type="entry name" value="C-1-TETRAHYDROFOLATE SYNTHASE, CYTOPLASMIC"/>
    <property type="match status" value="1"/>
</dbReference>
<comment type="pathway">
    <text evidence="1 11">One-carbon metabolism; tetrahydrofolate interconversion.</text>
</comment>
<dbReference type="Pfam" id="PF02882">
    <property type="entry name" value="THF_DHG_CYH_C"/>
    <property type="match status" value="1"/>
</dbReference>
<dbReference type="InterPro" id="IPR000672">
    <property type="entry name" value="THF_DH/CycHdrlase"/>
</dbReference>
<dbReference type="GO" id="GO:0000105">
    <property type="term" value="P:L-histidine biosynthetic process"/>
    <property type="evidence" value="ECO:0007669"/>
    <property type="project" value="UniProtKB-KW"/>
</dbReference>
<dbReference type="GO" id="GO:0006164">
    <property type="term" value="P:purine nucleotide biosynthetic process"/>
    <property type="evidence" value="ECO:0007669"/>
    <property type="project" value="UniProtKB-KW"/>
</dbReference>
<evidence type="ECO:0000256" key="10">
    <source>
        <dbReference type="ARBA" id="ARBA00023268"/>
    </source>
</evidence>
<keyword evidence="10 11" id="KW-0511">Multifunctional enzyme</keyword>
<protein>
    <recommendedName>
        <fullName evidence="11">Bifunctional protein FolD</fullName>
    </recommendedName>
    <domain>
        <recommendedName>
            <fullName evidence="11">Methylenetetrahydrofolate dehydrogenase</fullName>
            <ecNumber evidence="11">1.5.1.5</ecNumber>
        </recommendedName>
    </domain>
    <domain>
        <recommendedName>
            <fullName evidence="11">Methenyltetrahydrofolate cyclohydrolase</fullName>
            <ecNumber evidence="11">3.5.4.9</ecNumber>
        </recommendedName>
    </domain>
</protein>
<dbReference type="AlphaFoldDB" id="A0A1F7Y0Y7"/>
<comment type="function">
    <text evidence="11">Catalyzes the oxidation of 5,10-methylenetetrahydrofolate to 5,10-methenyltetrahydrofolate and then the hydrolysis of 5,10-methenyltetrahydrofolate to 10-formyltetrahydrofolate.</text>
</comment>
<dbReference type="GO" id="GO:0035999">
    <property type="term" value="P:tetrahydrofolate interconversion"/>
    <property type="evidence" value="ECO:0007669"/>
    <property type="project" value="UniProtKB-UniRule"/>
</dbReference>
<keyword evidence="6 11" id="KW-0521">NADP</keyword>
<dbReference type="FunFam" id="3.40.50.10860:FF:000005">
    <property type="entry name" value="C-1-tetrahydrofolate synthase, cytoplasmic, putative"/>
    <property type="match status" value="1"/>
</dbReference>
<comment type="caution">
    <text evidence="11">Lacks conserved residue(s) required for the propagation of feature annotation.</text>
</comment>
<evidence type="ECO:0000256" key="8">
    <source>
        <dbReference type="ARBA" id="ARBA00023102"/>
    </source>
</evidence>
<feature type="domain" description="Tetrahydrofolate dehydrogenase/cyclohydrolase NAD(P)-binding" evidence="13">
    <location>
        <begin position="229"/>
        <end position="307"/>
    </location>
</feature>
<dbReference type="HAMAP" id="MF_01576">
    <property type="entry name" value="THF_DHG_CYH"/>
    <property type="match status" value="1"/>
</dbReference>
<evidence type="ECO:0000259" key="12">
    <source>
        <dbReference type="Pfam" id="PF00763"/>
    </source>
</evidence>
<reference evidence="14 15" key="1">
    <citation type="journal article" date="2016" name="Nat. Commun.">
        <title>Thousands of microbial genomes shed light on interconnected biogeochemical processes in an aquifer system.</title>
        <authorList>
            <person name="Anantharaman K."/>
            <person name="Brown C.T."/>
            <person name="Hug L.A."/>
            <person name="Sharon I."/>
            <person name="Castelle C.J."/>
            <person name="Probst A.J."/>
            <person name="Thomas B.C."/>
            <person name="Singh A."/>
            <person name="Wilkins M.J."/>
            <person name="Karaoz U."/>
            <person name="Brodie E.L."/>
            <person name="Williams K.H."/>
            <person name="Hubbard S.S."/>
            <person name="Banfield J.F."/>
        </authorList>
    </citation>
    <scope>NUCLEOTIDE SEQUENCE [LARGE SCALE GENOMIC DNA]</scope>
</reference>
<evidence type="ECO:0000256" key="6">
    <source>
        <dbReference type="ARBA" id="ARBA00022857"/>
    </source>
</evidence>
<keyword evidence="9 11" id="KW-0486">Methionine biosynthesis</keyword>
<dbReference type="EC" id="1.5.1.5" evidence="11"/>
<comment type="similarity">
    <text evidence="11">Belongs to the tetrahydrofolate dehydrogenase/cyclohydrolase family.</text>
</comment>
<keyword evidence="3 11" id="KW-0554">One-carbon metabolism</keyword>
<evidence type="ECO:0000313" key="15">
    <source>
        <dbReference type="Proteomes" id="UP000178419"/>
    </source>
</evidence>
<evidence type="ECO:0000313" key="14">
    <source>
        <dbReference type="EMBL" id="OGM20974.1"/>
    </source>
</evidence>
<dbReference type="GO" id="GO:0009086">
    <property type="term" value="P:methionine biosynthetic process"/>
    <property type="evidence" value="ECO:0007669"/>
    <property type="project" value="UniProtKB-KW"/>
</dbReference>
<dbReference type="EC" id="3.5.4.9" evidence="11"/>
<gene>
    <name evidence="11" type="primary">folD</name>
    <name evidence="14" type="ORF">A2714_02235</name>
</gene>
<keyword evidence="11" id="KW-0028">Amino-acid biosynthesis</keyword>
<dbReference type="SUPFAM" id="SSF53223">
    <property type="entry name" value="Aminoacid dehydrogenase-like, N-terminal domain"/>
    <property type="match status" value="1"/>
</dbReference>
<comment type="catalytic activity">
    <reaction evidence="11">
        <text>(6R)-5,10-methenyltetrahydrofolate + H2O = (6R)-10-formyltetrahydrofolate + H(+)</text>
        <dbReference type="Rhea" id="RHEA:23700"/>
        <dbReference type="ChEBI" id="CHEBI:15377"/>
        <dbReference type="ChEBI" id="CHEBI:15378"/>
        <dbReference type="ChEBI" id="CHEBI:57455"/>
        <dbReference type="ChEBI" id="CHEBI:195366"/>
        <dbReference type="EC" id="3.5.4.9"/>
    </reaction>
</comment>
<evidence type="ECO:0000256" key="5">
    <source>
        <dbReference type="ARBA" id="ARBA00022801"/>
    </source>
</evidence>
<dbReference type="Pfam" id="PF00763">
    <property type="entry name" value="THF_DHG_CYH"/>
    <property type="match status" value="1"/>
</dbReference>
<keyword evidence="5 11" id="KW-0378">Hydrolase</keyword>
<dbReference type="PRINTS" id="PR00085">
    <property type="entry name" value="THFDHDRGNASE"/>
</dbReference>
<dbReference type="InterPro" id="IPR020631">
    <property type="entry name" value="THF_DH/CycHdrlase_NAD-bd_dom"/>
</dbReference>
<comment type="subunit">
    <text evidence="2 11">Homodimer.</text>
</comment>
<dbReference type="GO" id="GO:0005829">
    <property type="term" value="C:cytosol"/>
    <property type="evidence" value="ECO:0007669"/>
    <property type="project" value="TreeGrafter"/>
</dbReference>